<proteinExistence type="predicted"/>
<accession>A0A0R0BEA4</accession>
<dbReference type="EMBL" id="LDJH01000023">
    <property type="protein sequence ID" value="KRG55632.1"/>
    <property type="molecule type" value="Genomic_DNA"/>
</dbReference>
<dbReference type="RefSeq" id="WP_057666969.1">
    <property type="nucleotide sequence ID" value="NZ_LDJH01000023.1"/>
</dbReference>
<gene>
    <name evidence="2" type="ORF">ABB25_11615</name>
</gene>
<evidence type="ECO:0000313" key="2">
    <source>
        <dbReference type="EMBL" id="KRG55632.1"/>
    </source>
</evidence>
<reference evidence="2 3" key="1">
    <citation type="submission" date="2015-05" db="EMBL/GenBank/DDBJ databases">
        <title>Genome sequencing and analysis of members of genus Stenotrophomonas.</title>
        <authorList>
            <person name="Patil P.P."/>
            <person name="Midha S."/>
            <person name="Patil P.B."/>
        </authorList>
    </citation>
    <scope>NUCLEOTIDE SEQUENCE [LARGE SCALE GENOMIC DNA]</scope>
    <source>
        <strain evidence="2 3">DSM 17805</strain>
    </source>
</reference>
<comment type="caution">
    <text evidence="2">The sequence shown here is derived from an EMBL/GenBank/DDBJ whole genome shotgun (WGS) entry which is preliminary data.</text>
</comment>
<dbReference type="AlphaFoldDB" id="A0A0R0BEA4"/>
<dbReference type="Proteomes" id="UP000051254">
    <property type="component" value="Unassembled WGS sequence"/>
</dbReference>
<feature type="region of interest" description="Disordered" evidence="1">
    <location>
        <begin position="90"/>
        <end position="109"/>
    </location>
</feature>
<name>A0A0R0BEA4_9GAMM</name>
<organism evidence="2 3">
    <name type="scientific">Stenotrophomonas koreensis</name>
    <dbReference type="NCBI Taxonomy" id="266128"/>
    <lineage>
        <taxon>Bacteria</taxon>
        <taxon>Pseudomonadati</taxon>
        <taxon>Pseudomonadota</taxon>
        <taxon>Gammaproteobacteria</taxon>
        <taxon>Lysobacterales</taxon>
        <taxon>Lysobacteraceae</taxon>
        <taxon>Stenotrophomonas</taxon>
    </lineage>
</organism>
<protein>
    <recommendedName>
        <fullName evidence="4">Ribbon-helix-helix protein CopG domain-containing protein</fullName>
    </recommendedName>
</protein>
<evidence type="ECO:0000313" key="3">
    <source>
        <dbReference type="Proteomes" id="UP000051254"/>
    </source>
</evidence>
<evidence type="ECO:0000256" key="1">
    <source>
        <dbReference type="SAM" id="MobiDB-lite"/>
    </source>
</evidence>
<sequence length="109" mass="11954">MATRNKRVQVALSDEVSQLVDELHELTGQTKSSIISELMDQVAPALQTTLKAIRLLHEQPREAQRLIQNFTNEAVMASAQASLELDAAIESRAPKGKRSRKGSFGAKTP</sequence>
<keyword evidence="3" id="KW-1185">Reference proteome</keyword>
<evidence type="ECO:0008006" key="4">
    <source>
        <dbReference type="Google" id="ProtNLM"/>
    </source>
</evidence>